<dbReference type="EMBL" id="FOXO01000043">
    <property type="protein sequence ID" value="SFQ41180.1"/>
    <property type="molecule type" value="Genomic_DNA"/>
</dbReference>
<name>A0A1I5YAN2_9FIRM</name>
<dbReference type="SUPFAM" id="SSF52540">
    <property type="entry name" value="P-loop containing nucleoside triphosphate hydrolases"/>
    <property type="match status" value="1"/>
</dbReference>
<proteinExistence type="predicted"/>
<dbReference type="RefSeq" id="WP_242949436.1">
    <property type="nucleotide sequence ID" value="NZ_FOXO01000043.1"/>
</dbReference>
<organism evidence="2 3">
    <name type="scientific">Butyrivibrio proteoclasticus</name>
    <dbReference type="NCBI Taxonomy" id="43305"/>
    <lineage>
        <taxon>Bacteria</taxon>
        <taxon>Bacillati</taxon>
        <taxon>Bacillota</taxon>
        <taxon>Clostridia</taxon>
        <taxon>Lachnospirales</taxon>
        <taxon>Lachnospiraceae</taxon>
        <taxon>Butyrivibrio</taxon>
    </lineage>
</organism>
<dbReference type="InterPro" id="IPR007936">
    <property type="entry name" value="VapE-like_dom"/>
</dbReference>
<evidence type="ECO:0000313" key="2">
    <source>
        <dbReference type="EMBL" id="SFQ41180.1"/>
    </source>
</evidence>
<sequence length="483" mass="55926">MGNELKTLTDEEMERMATVLFASGFMERMAKKIATDGGTNNEADNDEISERRRKVKQLLETDPKGIPLQTNNNCKTVLREDPVLKDAIRFNELNERVDIIKPVPWRRSTAALTDVDVANLITYLEVHYGLKDDRKIERAIKTVSFDNPYHPIKQYWESLVWDGTERVRHALHHFLGADESELNYQALKIFMLGAISRVYDPGHKFDYMICLVGGQGAGKSTFLRFLAIEDRYFTDDLKNLEGDDVFEKLQGHMIVEMAEMLATVRASNAEEIKAFITRQVDVYRIRYDKFVSEHPRKCVFAGTSNKRQFLPPDKSGNRRFIPIECHASLAEVHILDDEEESRRYIEQMWAEMMVIFRSGDYSLTLSKEMQEELELLQEDFVPEDPMETEIRDFLDATKENYVCVQMLFYKALGHSSLFDKPKQGEARLIANIMDNIPGWKRVSSHDFFDYGKQRGWVREGAPLEVTDPDGFMPVPEQMEIPFT</sequence>
<dbReference type="Pfam" id="PF05272">
    <property type="entry name" value="VapE-like_dom"/>
    <property type="match status" value="1"/>
</dbReference>
<feature type="domain" description="Virulence-associated protein E-like" evidence="1">
    <location>
        <begin position="157"/>
        <end position="380"/>
    </location>
</feature>
<gene>
    <name evidence="2" type="ORF">SAMN04487928_1438</name>
</gene>
<protein>
    <submittedName>
        <fullName evidence="2">Virulence-associated protein E</fullName>
    </submittedName>
</protein>
<evidence type="ECO:0000313" key="3">
    <source>
        <dbReference type="Proteomes" id="UP000182624"/>
    </source>
</evidence>
<dbReference type="InterPro" id="IPR027417">
    <property type="entry name" value="P-loop_NTPase"/>
</dbReference>
<accession>A0A1I5YAN2</accession>
<dbReference type="PANTHER" id="PTHR34985">
    <property type="entry name" value="SLR0554 PROTEIN"/>
    <property type="match status" value="1"/>
</dbReference>
<dbReference type="AlphaFoldDB" id="A0A1I5YAN2"/>
<dbReference type="Proteomes" id="UP000182624">
    <property type="component" value="Unassembled WGS sequence"/>
</dbReference>
<keyword evidence="3" id="KW-1185">Reference proteome</keyword>
<evidence type="ECO:0000259" key="1">
    <source>
        <dbReference type="Pfam" id="PF05272"/>
    </source>
</evidence>
<reference evidence="3" key="1">
    <citation type="submission" date="2016-10" db="EMBL/GenBank/DDBJ databases">
        <authorList>
            <person name="Varghese N."/>
            <person name="Submissions S."/>
        </authorList>
    </citation>
    <scope>NUCLEOTIDE SEQUENCE [LARGE SCALE GENOMIC DNA]</scope>
    <source>
        <strain evidence="3">P18</strain>
    </source>
</reference>
<dbReference type="PANTHER" id="PTHR34985:SF1">
    <property type="entry name" value="SLR0554 PROTEIN"/>
    <property type="match status" value="1"/>
</dbReference>